<keyword evidence="2" id="KW-0479">Metal-binding</keyword>
<feature type="compositionally biased region" description="Polar residues" evidence="7">
    <location>
        <begin position="133"/>
        <end position="149"/>
    </location>
</feature>
<dbReference type="InterPro" id="IPR007219">
    <property type="entry name" value="XnlR_reg_dom"/>
</dbReference>
<feature type="compositionally biased region" description="Polar residues" evidence="7">
    <location>
        <begin position="72"/>
        <end position="101"/>
    </location>
</feature>
<sequence length="837" mass="90033">MLGDLLPNGIPQATQQAMKENTQKPGLSNVRNASRVLRVDSQAEGGQLATSPVTSGRAKLKAAGLTKRSQGRSRQLNETSSSPEAVLSSEVTSMDLSSQLMNGPPAPPSQSNSGLVADTSVLGGFDQFFSLPGSSTDASPLTQSSPGVQSLSSTSTTPPAPSLGSGSSDAPWTSLPPLSLFNPNAIIPKSGSEVSQFGSWYVFPQRQSPTGAGARGSDGQLLDLSNNKISDDNSSEALQERNLLGNERAAAQLELDLLSPERTVYNTECRIVYGKRGDPLHESEKFYIPPGLFAGCYTIPHWLLPPLTRLSKFAARTLMDHLVRFPLVHQATFKLSEAPHWLAFAMCTVGGLNPSETKMKDGMGGEYTFRDSGAPWDGVQSIVRAEVSAAQKVDMLVKTFVRHSAKLALCDQVSIVQSLLLYNTPAFLSDDHSERIIGHLFLGTVVQVIRKSRMFLPSADFAAPLEVPADATLDARWHKWIRHETCRRSAWFVYILDTIACLEASIPSLVSPSDLSHLPLPACESMWSAMSDVEWFAFATTDGYQTEGITLDVAMQSVFGYDNAAMEGRPDPITGLKLGPFARTIIVMTLLRGLIEFGQGKPKGGVVTQTWITNGLLALKGIPVSQNWVVATYMRALAKWRSGWDLDPLCMLLTAPQTTSPSPSSPESSASPAANSSGDEPQGSPSNRSSSTSSAFFASTADTIPNLKEPVFINDALPYYWLALVLVDMLKPGISAEITQEQADINAAAFNPMNMGSANFDQEINNIIPAMDGTNGIGLSGMPNYSFTSAMSGARIVDLDDQNDKFAEVDFREMLVIAKDFARGDTGTMRAPSLSPF</sequence>
<dbReference type="GO" id="GO:0005634">
    <property type="term" value="C:nucleus"/>
    <property type="evidence" value="ECO:0007669"/>
    <property type="project" value="UniProtKB-SubCell"/>
</dbReference>
<dbReference type="GO" id="GO:0000981">
    <property type="term" value="F:DNA-binding transcription factor activity, RNA polymerase II-specific"/>
    <property type="evidence" value="ECO:0007669"/>
    <property type="project" value="InterPro"/>
</dbReference>
<keyword evidence="4" id="KW-0863">Zinc-finger</keyword>
<dbReference type="AlphaFoldDB" id="A0A5N5QXF6"/>
<name>A0A5N5QXF6_9AGAM</name>
<comment type="subcellular location">
    <subcellularLocation>
        <location evidence="1">Nucleus</location>
    </subcellularLocation>
</comment>
<feature type="compositionally biased region" description="Low complexity" evidence="7">
    <location>
        <begin position="656"/>
        <end position="677"/>
    </location>
</feature>
<dbReference type="Proteomes" id="UP000383932">
    <property type="component" value="Unassembled WGS sequence"/>
</dbReference>
<protein>
    <submittedName>
        <fullName evidence="9">Beta-glucan synthesis-associated protein SKN1</fullName>
    </submittedName>
</protein>
<organism evidence="9 10">
    <name type="scientific">Ceratobasidium theobromae</name>
    <dbReference type="NCBI Taxonomy" id="1582974"/>
    <lineage>
        <taxon>Eukaryota</taxon>
        <taxon>Fungi</taxon>
        <taxon>Dikarya</taxon>
        <taxon>Basidiomycota</taxon>
        <taxon>Agaricomycotina</taxon>
        <taxon>Agaricomycetes</taxon>
        <taxon>Cantharellales</taxon>
        <taxon>Ceratobasidiaceae</taxon>
        <taxon>Ceratobasidium</taxon>
    </lineage>
</organism>
<dbReference type="GO" id="GO:0008270">
    <property type="term" value="F:zinc ion binding"/>
    <property type="evidence" value="ECO:0007669"/>
    <property type="project" value="UniProtKB-KW"/>
</dbReference>
<gene>
    <name evidence="9" type="ORF">CTheo_52</name>
</gene>
<dbReference type="GO" id="GO:0006351">
    <property type="term" value="P:DNA-templated transcription"/>
    <property type="evidence" value="ECO:0007669"/>
    <property type="project" value="InterPro"/>
</dbReference>
<accession>A0A5N5QXF6</accession>
<evidence type="ECO:0000259" key="8">
    <source>
        <dbReference type="Pfam" id="PF04082"/>
    </source>
</evidence>
<evidence type="ECO:0000256" key="5">
    <source>
        <dbReference type="ARBA" id="ARBA00022833"/>
    </source>
</evidence>
<evidence type="ECO:0000256" key="1">
    <source>
        <dbReference type="ARBA" id="ARBA00004123"/>
    </source>
</evidence>
<evidence type="ECO:0000256" key="6">
    <source>
        <dbReference type="ARBA" id="ARBA00023242"/>
    </source>
</evidence>
<evidence type="ECO:0000256" key="4">
    <source>
        <dbReference type="ARBA" id="ARBA00022771"/>
    </source>
</evidence>
<dbReference type="PANTHER" id="PTHR40626:SF11">
    <property type="entry name" value="ZINC FINGER PROTEIN YPR022C"/>
    <property type="match status" value="1"/>
</dbReference>
<feature type="region of interest" description="Disordered" evidence="7">
    <location>
        <begin position="656"/>
        <end position="693"/>
    </location>
</feature>
<dbReference type="PANTHER" id="PTHR40626">
    <property type="entry name" value="MIP31509P"/>
    <property type="match status" value="1"/>
</dbReference>
<evidence type="ECO:0000256" key="3">
    <source>
        <dbReference type="ARBA" id="ARBA00022737"/>
    </source>
</evidence>
<dbReference type="OrthoDB" id="1405595at2759"/>
<feature type="domain" description="Xylanolytic transcriptional activator regulatory" evidence="8">
    <location>
        <begin position="323"/>
        <end position="539"/>
    </location>
</feature>
<feature type="compositionally biased region" description="Low complexity" evidence="7">
    <location>
        <begin position="150"/>
        <end position="168"/>
    </location>
</feature>
<dbReference type="GO" id="GO:0000785">
    <property type="term" value="C:chromatin"/>
    <property type="evidence" value="ECO:0007669"/>
    <property type="project" value="TreeGrafter"/>
</dbReference>
<proteinExistence type="predicted"/>
<evidence type="ECO:0000256" key="2">
    <source>
        <dbReference type="ARBA" id="ARBA00022723"/>
    </source>
</evidence>
<dbReference type="GO" id="GO:0000978">
    <property type="term" value="F:RNA polymerase II cis-regulatory region sequence-specific DNA binding"/>
    <property type="evidence" value="ECO:0007669"/>
    <property type="project" value="InterPro"/>
</dbReference>
<feature type="region of interest" description="Disordered" evidence="7">
    <location>
        <begin position="38"/>
        <end position="117"/>
    </location>
</feature>
<evidence type="ECO:0000313" key="9">
    <source>
        <dbReference type="EMBL" id="KAB5596415.1"/>
    </source>
</evidence>
<dbReference type="InterPro" id="IPR051059">
    <property type="entry name" value="VerF-like"/>
</dbReference>
<evidence type="ECO:0000313" key="10">
    <source>
        <dbReference type="Proteomes" id="UP000383932"/>
    </source>
</evidence>
<keyword evidence="3" id="KW-0677">Repeat</keyword>
<comment type="caution">
    <text evidence="9">The sequence shown here is derived from an EMBL/GenBank/DDBJ whole genome shotgun (WGS) entry which is preliminary data.</text>
</comment>
<evidence type="ECO:0000256" key="7">
    <source>
        <dbReference type="SAM" id="MobiDB-lite"/>
    </source>
</evidence>
<keyword evidence="6" id="KW-0539">Nucleus</keyword>
<keyword evidence="5" id="KW-0862">Zinc</keyword>
<feature type="region of interest" description="Disordered" evidence="7">
    <location>
        <begin position="133"/>
        <end position="170"/>
    </location>
</feature>
<dbReference type="Pfam" id="PF04082">
    <property type="entry name" value="Fungal_trans"/>
    <property type="match status" value="1"/>
</dbReference>
<reference evidence="9 10" key="1">
    <citation type="journal article" date="2019" name="Fungal Biol. Biotechnol.">
        <title>Draft genome sequence of fastidious pathogen Ceratobasidium theobromae, which causes vascular-streak dieback in Theobroma cacao.</title>
        <authorList>
            <person name="Ali S.S."/>
            <person name="Asman A."/>
            <person name="Shao J."/>
            <person name="Firmansyah A.P."/>
            <person name="Susilo A.W."/>
            <person name="Rosmana A."/>
            <person name="McMahon P."/>
            <person name="Junaid M."/>
            <person name="Guest D."/>
            <person name="Kheng T.Y."/>
            <person name="Meinhardt L.W."/>
            <person name="Bailey B.A."/>
        </authorList>
    </citation>
    <scope>NUCLEOTIDE SEQUENCE [LARGE SCALE GENOMIC DNA]</scope>
    <source>
        <strain evidence="9 10">CT2</strain>
    </source>
</reference>
<keyword evidence="10" id="KW-1185">Reference proteome</keyword>
<dbReference type="CDD" id="cd12148">
    <property type="entry name" value="fungal_TF_MHR"/>
    <property type="match status" value="1"/>
</dbReference>
<dbReference type="EMBL" id="SSOP01000001">
    <property type="protein sequence ID" value="KAB5596415.1"/>
    <property type="molecule type" value="Genomic_DNA"/>
</dbReference>